<comment type="caution">
    <text evidence="2">The sequence shown here is derived from an EMBL/GenBank/DDBJ whole genome shotgun (WGS) entry which is preliminary data.</text>
</comment>
<dbReference type="Proteomes" id="UP000235145">
    <property type="component" value="Unassembled WGS sequence"/>
</dbReference>
<proteinExistence type="predicted"/>
<evidence type="ECO:0000259" key="1">
    <source>
        <dbReference type="Pfam" id="PF15787"/>
    </source>
</evidence>
<accession>A0A9R1VV70</accession>
<protein>
    <recommendedName>
        <fullName evidence="1">DUF4704 domain-containing protein</fullName>
    </recommendedName>
</protein>
<keyword evidence="3" id="KW-1185">Reference proteome</keyword>
<dbReference type="AlphaFoldDB" id="A0A9R1VV70"/>
<evidence type="ECO:0000313" key="3">
    <source>
        <dbReference type="Proteomes" id="UP000235145"/>
    </source>
</evidence>
<dbReference type="EMBL" id="NBSK02000004">
    <property type="protein sequence ID" value="KAJ0211241.1"/>
    <property type="molecule type" value="Genomic_DNA"/>
</dbReference>
<dbReference type="Pfam" id="PF15787">
    <property type="entry name" value="DUF4704"/>
    <property type="match status" value="1"/>
</dbReference>
<gene>
    <name evidence="2" type="ORF">LSAT_V11C400203850</name>
</gene>
<sequence length="103" mass="11769">MAAGGSRVEMTLDKVKVQTKMTMNSDFGIWLGRKGLQRGMVGQQRHNQPEKQRNKGTNVQFFLPQVLVLIFEFMFNCEDANSRIKILGDPLELENGWQAWLVA</sequence>
<evidence type="ECO:0000313" key="2">
    <source>
        <dbReference type="EMBL" id="KAJ0211241.1"/>
    </source>
</evidence>
<dbReference type="InterPro" id="IPR031570">
    <property type="entry name" value="NBEA/BDCP_DUF4704"/>
</dbReference>
<name>A0A9R1VV70_LACSA</name>
<feature type="domain" description="DUF4704" evidence="1">
    <location>
        <begin position="41"/>
        <end position="93"/>
    </location>
</feature>
<organism evidence="2 3">
    <name type="scientific">Lactuca sativa</name>
    <name type="common">Garden lettuce</name>
    <dbReference type="NCBI Taxonomy" id="4236"/>
    <lineage>
        <taxon>Eukaryota</taxon>
        <taxon>Viridiplantae</taxon>
        <taxon>Streptophyta</taxon>
        <taxon>Embryophyta</taxon>
        <taxon>Tracheophyta</taxon>
        <taxon>Spermatophyta</taxon>
        <taxon>Magnoliopsida</taxon>
        <taxon>eudicotyledons</taxon>
        <taxon>Gunneridae</taxon>
        <taxon>Pentapetalae</taxon>
        <taxon>asterids</taxon>
        <taxon>campanulids</taxon>
        <taxon>Asterales</taxon>
        <taxon>Asteraceae</taxon>
        <taxon>Cichorioideae</taxon>
        <taxon>Cichorieae</taxon>
        <taxon>Lactucinae</taxon>
        <taxon>Lactuca</taxon>
    </lineage>
</organism>
<reference evidence="2 3" key="1">
    <citation type="journal article" date="2017" name="Nat. Commun.">
        <title>Genome assembly with in vitro proximity ligation data and whole-genome triplication in lettuce.</title>
        <authorList>
            <person name="Reyes-Chin-Wo S."/>
            <person name="Wang Z."/>
            <person name="Yang X."/>
            <person name="Kozik A."/>
            <person name="Arikit S."/>
            <person name="Song C."/>
            <person name="Xia L."/>
            <person name="Froenicke L."/>
            <person name="Lavelle D.O."/>
            <person name="Truco M.J."/>
            <person name="Xia R."/>
            <person name="Zhu S."/>
            <person name="Xu C."/>
            <person name="Xu H."/>
            <person name="Xu X."/>
            <person name="Cox K."/>
            <person name="Korf I."/>
            <person name="Meyers B.C."/>
            <person name="Michelmore R.W."/>
        </authorList>
    </citation>
    <scope>NUCLEOTIDE SEQUENCE [LARGE SCALE GENOMIC DNA]</scope>
    <source>
        <strain evidence="3">cv. Salinas</strain>
        <tissue evidence="2">Seedlings</tissue>
    </source>
</reference>